<feature type="transmembrane region" description="Helical" evidence="1">
    <location>
        <begin position="106"/>
        <end position="125"/>
    </location>
</feature>
<evidence type="ECO:0000313" key="3">
    <source>
        <dbReference type="Proteomes" id="UP001208689"/>
    </source>
</evidence>
<feature type="transmembrane region" description="Helical" evidence="1">
    <location>
        <begin position="29"/>
        <end position="47"/>
    </location>
</feature>
<reference evidence="2" key="1">
    <citation type="submission" date="2022-09" db="EMBL/GenBank/DDBJ databases">
        <title>Actin cytoskeleton and complex cell architecture in an #Asgard archaeon.</title>
        <authorList>
            <person name="Ponce Toledo R.I."/>
            <person name="Schleper C."/>
            <person name="Rodrigues Oliveira T."/>
            <person name="Wollweber F."/>
            <person name="Xu J."/>
            <person name="Rittmann S."/>
            <person name="Klingl A."/>
            <person name="Pilhofer M."/>
        </authorList>
    </citation>
    <scope>NUCLEOTIDE SEQUENCE</scope>
    <source>
        <strain evidence="2">B-35</strain>
    </source>
</reference>
<dbReference type="EMBL" id="CP104013">
    <property type="protein sequence ID" value="UYP44427.1"/>
    <property type="molecule type" value="Genomic_DNA"/>
</dbReference>
<keyword evidence="1" id="KW-1133">Transmembrane helix</keyword>
<evidence type="ECO:0000256" key="1">
    <source>
        <dbReference type="SAM" id="Phobius"/>
    </source>
</evidence>
<keyword evidence="3" id="KW-1185">Reference proteome</keyword>
<keyword evidence="1" id="KW-0472">Membrane</keyword>
<protein>
    <submittedName>
        <fullName evidence="2">Uncharacterized protein</fullName>
    </submittedName>
</protein>
<accession>A0ABY6HNH2</accession>
<keyword evidence="1" id="KW-0812">Transmembrane</keyword>
<gene>
    <name evidence="2" type="ORF">NEF87_000712</name>
</gene>
<proteinExistence type="predicted"/>
<feature type="transmembrane region" description="Helical" evidence="1">
    <location>
        <begin position="53"/>
        <end position="73"/>
    </location>
</feature>
<organism evidence="2 3">
    <name type="scientific">Candidatus Lokiarchaeum ossiferum</name>
    <dbReference type="NCBI Taxonomy" id="2951803"/>
    <lineage>
        <taxon>Archaea</taxon>
        <taxon>Promethearchaeati</taxon>
        <taxon>Promethearchaeota</taxon>
        <taxon>Promethearchaeia</taxon>
        <taxon>Promethearchaeales</taxon>
        <taxon>Promethearchaeaceae</taxon>
        <taxon>Candidatus Lokiarchaeum</taxon>
    </lineage>
</organism>
<dbReference type="Proteomes" id="UP001208689">
    <property type="component" value="Chromosome"/>
</dbReference>
<evidence type="ECO:0000313" key="2">
    <source>
        <dbReference type="EMBL" id="UYP44427.1"/>
    </source>
</evidence>
<name>A0ABY6HNH2_9ARCH</name>
<feature type="transmembrane region" description="Helical" evidence="1">
    <location>
        <begin position="80"/>
        <end position="100"/>
    </location>
</feature>
<sequence>MIRDGSERIFDRNEETPGEMVRTNSFTHLVYAFINLLVIIVGVIFLVSESKVYLWILPIVIISILGLLFWIFVRKDYFSLMINIFSYIIVACTFLTILALLDIWGVWPVLVITLLEISLLCMNYYDSHPGTVIFND</sequence>